<dbReference type="Gene3D" id="1.20.1560.10">
    <property type="entry name" value="ABC transporter type 1, transmembrane domain"/>
    <property type="match status" value="1"/>
</dbReference>
<dbReference type="InterPro" id="IPR011527">
    <property type="entry name" value="ABC1_TM_dom"/>
</dbReference>
<feature type="transmembrane region" description="Helical" evidence="7">
    <location>
        <begin position="25"/>
        <end position="47"/>
    </location>
</feature>
<dbReference type="PROSITE" id="PS00211">
    <property type="entry name" value="ABC_TRANSPORTER_1"/>
    <property type="match status" value="1"/>
</dbReference>
<dbReference type="GO" id="GO:0005524">
    <property type="term" value="F:ATP binding"/>
    <property type="evidence" value="ECO:0007669"/>
    <property type="project" value="UniProtKB-KW"/>
</dbReference>
<evidence type="ECO:0000256" key="3">
    <source>
        <dbReference type="ARBA" id="ARBA00022741"/>
    </source>
</evidence>
<dbReference type="InterPro" id="IPR003593">
    <property type="entry name" value="AAA+_ATPase"/>
</dbReference>
<keyword evidence="6 7" id="KW-0472">Membrane</keyword>
<dbReference type="Proteomes" id="UP001556636">
    <property type="component" value="Unassembled WGS sequence"/>
</dbReference>
<evidence type="ECO:0000313" key="10">
    <source>
        <dbReference type="EMBL" id="MEX0372783.1"/>
    </source>
</evidence>
<dbReference type="InterPro" id="IPR027417">
    <property type="entry name" value="P-loop_NTPase"/>
</dbReference>
<evidence type="ECO:0000256" key="4">
    <source>
        <dbReference type="ARBA" id="ARBA00022840"/>
    </source>
</evidence>
<gene>
    <name evidence="10" type="ORF">V6X51_04965</name>
</gene>
<organism evidence="10 11">
    <name type="scientific">Spiribacter roseus</name>
    <dbReference type="NCBI Taxonomy" id="1855875"/>
    <lineage>
        <taxon>Bacteria</taxon>
        <taxon>Pseudomonadati</taxon>
        <taxon>Pseudomonadota</taxon>
        <taxon>Gammaproteobacteria</taxon>
        <taxon>Chromatiales</taxon>
        <taxon>Ectothiorhodospiraceae</taxon>
        <taxon>Spiribacter</taxon>
    </lineage>
</organism>
<evidence type="ECO:0000256" key="2">
    <source>
        <dbReference type="ARBA" id="ARBA00022692"/>
    </source>
</evidence>
<dbReference type="EMBL" id="JBAKFG010000002">
    <property type="protein sequence ID" value="MEX0372783.1"/>
    <property type="molecule type" value="Genomic_DNA"/>
</dbReference>
<evidence type="ECO:0000256" key="6">
    <source>
        <dbReference type="ARBA" id="ARBA00023136"/>
    </source>
</evidence>
<feature type="domain" description="ABC transmembrane type-1" evidence="9">
    <location>
        <begin position="27"/>
        <end position="327"/>
    </location>
</feature>
<evidence type="ECO:0000256" key="1">
    <source>
        <dbReference type="ARBA" id="ARBA00004651"/>
    </source>
</evidence>
<comment type="subcellular location">
    <subcellularLocation>
        <location evidence="1">Cell membrane</location>
        <topology evidence="1">Multi-pass membrane protein</topology>
    </subcellularLocation>
</comment>
<comment type="caution">
    <text evidence="10">The sequence shown here is derived from an EMBL/GenBank/DDBJ whole genome shotgun (WGS) entry which is preliminary data.</text>
</comment>
<dbReference type="SUPFAM" id="SSF90123">
    <property type="entry name" value="ABC transporter transmembrane region"/>
    <property type="match status" value="1"/>
</dbReference>
<feature type="transmembrane region" description="Helical" evidence="7">
    <location>
        <begin position="85"/>
        <end position="111"/>
    </location>
</feature>
<dbReference type="PANTHER" id="PTHR24221">
    <property type="entry name" value="ATP-BINDING CASSETTE SUB-FAMILY B"/>
    <property type="match status" value="1"/>
</dbReference>
<dbReference type="InterPro" id="IPR003439">
    <property type="entry name" value="ABC_transporter-like_ATP-bd"/>
</dbReference>
<feature type="transmembrane region" description="Helical" evidence="7">
    <location>
        <begin position="277"/>
        <end position="308"/>
    </location>
</feature>
<evidence type="ECO:0000259" key="9">
    <source>
        <dbReference type="PROSITE" id="PS50929"/>
    </source>
</evidence>
<evidence type="ECO:0000256" key="5">
    <source>
        <dbReference type="ARBA" id="ARBA00022989"/>
    </source>
</evidence>
<feature type="transmembrane region" description="Helical" evidence="7">
    <location>
        <begin position="173"/>
        <end position="201"/>
    </location>
</feature>
<evidence type="ECO:0000256" key="7">
    <source>
        <dbReference type="SAM" id="Phobius"/>
    </source>
</evidence>
<sequence>MQSTNPFKDLPHYLRVFQSYLGSRMYLAFALTLFAGLAEGFGILMLLPLLRGVEAGGGDAGEPATGVAKVMEDMLGVFGWADSTIAVLLVITVAFLLKGALLFGAKGYIAYLRGQLLRELKGELFDCYARMRYRYYVERDTGHFTNVINQQTNLALQAFQTLTQFFTQFISTLVYIALAFVVAWRFGLMALAFGIGLMWLFRRLNHYVRDLSRRKAQENSHLAKLLIQFLHAFKYLTATGQAKPLRGRVTQSVGRLTGYEMRSGIAQAFTEAAREPIAVVAIMLIVIIQLVFTQQPLAPIMVSILLFYRGMNATLSMQGTWQQTLNQIGSLEMVRDEFADQAEHREPDGQRPAPDLAEGITLDRVSFAYDDSLGAVIEDVSVSIPVRTSVALVGESGAGKSTLVDLMTLMLKPQSGEVRVDGIPGSEIELATWRKQIGYVSQETVVFDDTIANNICMWRGDPQRDEALMERIREAARRAHIAHHIETLPAGYQTVVGDRGVRLSGGQRQRLFIARELFRRPNLLILDEATSALDTDSERHIQESIDALKGEITVVIIAHRLSTIRNVDHVYVFDRGRLVEDGAYEALRDDGESRFGRLVAAQAL</sequence>
<keyword evidence="3" id="KW-0547">Nucleotide-binding</keyword>
<keyword evidence="2 7" id="KW-0812">Transmembrane</keyword>
<proteinExistence type="predicted"/>
<dbReference type="Pfam" id="PF00005">
    <property type="entry name" value="ABC_tran"/>
    <property type="match status" value="1"/>
</dbReference>
<dbReference type="RefSeq" id="WP_367951358.1">
    <property type="nucleotide sequence ID" value="NZ_JBAKFG010000002.1"/>
</dbReference>
<dbReference type="PANTHER" id="PTHR24221:SF654">
    <property type="entry name" value="ATP-BINDING CASSETTE SUB-FAMILY B MEMBER 6"/>
    <property type="match status" value="1"/>
</dbReference>
<keyword evidence="11" id="KW-1185">Reference proteome</keyword>
<accession>A0ABV3RYC5</accession>
<dbReference type="InterPro" id="IPR039421">
    <property type="entry name" value="Type_1_exporter"/>
</dbReference>
<keyword evidence="4 10" id="KW-0067">ATP-binding</keyword>
<dbReference type="Pfam" id="PF00664">
    <property type="entry name" value="ABC_membrane"/>
    <property type="match status" value="1"/>
</dbReference>
<dbReference type="InterPro" id="IPR036640">
    <property type="entry name" value="ABC1_TM_sf"/>
</dbReference>
<dbReference type="SUPFAM" id="SSF52540">
    <property type="entry name" value="P-loop containing nucleoside triphosphate hydrolases"/>
    <property type="match status" value="1"/>
</dbReference>
<reference evidence="10 11" key="1">
    <citation type="submission" date="2024-02" db="EMBL/GenBank/DDBJ databases">
        <title>New especies of Spiribacter isolated from saline water.</title>
        <authorList>
            <person name="Leon M.J."/>
            <person name="De La Haba R."/>
            <person name="Sanchez-Porro C."/>
            <person name="Ventosa A."/>
        </authorList>
    </citation>
    <scope>NUCLEOTIDE SEQUENCE [LARGE SCALE GENOMIC DNA]</scope>
    <source>
        <strain evidence="11">ag22IC6-196</strain>
    </source>
</reference>
<dbReference type="InterPro" id="IPR017871">
    <property type="entry name" value="ABC_transporter-like_CS"/>
</dbReference>
<dbReference type="PROSITE" id="PS50929">
    <property type="entry name" value="ABC_TM1F"/>
    <property type="match status" value="1"/>
</dbReference>
<evidence type="ECO:0000259" key="8">
    <source>
        <dbReference type="PROSITE" id="PS50893"/>
    </source>
</evidence>
<dbReference type="Gene3D" id="3.40.50.300">
    <property type="entry name" value="P-loop containing nucleotide triphosphate hydrolases"/>
    <property type="match status" value="1"/>
</dbReference>
<evidence type="ECO:0000313" key="11">
    <source>
        <dbReference type="Proteomes" id="UP001556636"/>
    </source>
</evidence>
<dbReference type="PROSITE" id="PS50893">
    <property type="entry name" value="ABC_TRANSPORTER_2"/>
    <property type="match status" value="1"/>
</dbReference>
<protein>
    <submittedName>
        <fullName evidence="10">ABC transporter ATP-binding protein</fullName>
    </submittedName>
</protein>
<feature type="domain" description="ABC transporter" evidence="8">
    <location>
        <begin position="360"/>
        <end position="600"/>
    </location>
</feature>
<dbReference type="SMART" id="SM00382">
    <property type="entry name" value="AAA"/>
    <property type="match status" value="1"/>
</dbReference>
<name>A0ABV3RYC5_9GAMM</name>
<keyword evidence="5 7" id="KW-1133">Transmembrane helix</keyword>